<dbReference type="RefSeq" id="WP_227691938.1">
    <property type="nucleotide sequence ID" value="NZ_CAJGZK010000018.1"/>
</dbReference>
<dbReference type="InterPro" id="IPR004033">
    <property type="entry name" value="UbiE/COQ5_MeTrFase"/>
</dbReference>
<dbReference type="Proteomes" id="UP001596264">
    <property type="component" value="Unassembled WGS sequence"/>
</dbReference>
<reference evidence="9" key="1">
    <citation type="journal article" date="2019" name="Int. J. Syst. Evol. Microbiol.">
        <title>The Global Catalogue of Microorganisms (GCM) 10K type strain sequencing project: providing services to taxonomists for standard genome sequencing and annotation.</title>
        <authorList>
            <consortium name="The Broad Institute Genomics Platform"/>
            <consortium name="The Broad Institute Genome Sequencing Center for Infectious Disease"/>
            <person name="Wu L."/>
            <person name="Ma J."/>
        </authorList>
    </citation>
    <scope>NUCLEOTIDE SEQUENCE [LARGE SCALE GENOMIC DNA]</scope>
    <source>
        <strain evidence="9">CCM 2050</strain>
    </source>
</reference>
<keyword evidence="9" id="KW-1185">Reference proteome</keyword>
<feature type="binding site" evidence="6">
    <location>
        <position position="187"/>
    </location>
    <ligand>
        <name>S-adenosyl-L-methionine</name>
        <dbReference type="ChEBI" id="CHEBI:59789"/>
    </ligand>
</feature>
<evidence type="ECO:0000256" key="2">
    <source>
        <dbReference type="ARBA" id="ARBA00022603"/>
    </source>
</evidence>
<comment type="function">
    <text evidence="6">Methyltransferase required for the conversion of demethylmenaquinol (DMKH2) to menaquinol (MKH2) and the conversion of 2-polyprenyl-6-methoxy-1,4-benzoquinol (DDMQH2) to 2-polyprenyl-3-methyl-6-methoxy-1,4-benzoquinol (DMQH2).</text>
</comment>
<feature type="region of interest" description="Disordered" evidence="7">
    <location>
        <begin position="55"/>
        <end position="122"/>
    </location>
</feature>
<dbReference type="EC" id="2.1.1.163" evidence="6"/>
<comment type="catalytic activity">
    <reaction evidence="6">
        <text>a 2-demethylmenaquinol + S-adenosyl-L-methionine = a menaquinol + S-adenosyl-L-homocysteine + H(+)</text>
        <dbReference type="Rhea" id="RHEA:42640"/>
        <dbReference type="Rhea" id="RHEA-COMP:9539"/>
        <dbReference type="Rhea" id="RHEA-COMP:9563"/>
        <dbReference type="ChEBI" id="CHEBI:15378"/>
        <dbReference type="ChEBI" id="CHEBI:18151"/>
        <dbReference type="ChEBI" id="CHEBI:55437"/>
        <dbReference type="ChEBI" id="CHEBI:57856"/>
        <dbReference type="ChEBI" id="CHEBI:59789"/>
        <dbReference type="EC" id="2.1.1.163"/>
    </reaction>
</comment>
<sequence length="364" mass="40275">MTDHVNNKTTTNGHIQDKLVQDSITNSQDITAQVKALQNTTANAHNVNSIDNNDFTHVEDLPIGTPQGQQTTMSNHHTENRTHNSSANNAAQTNTGTKQTLFNQRDDINNPHTSDTDGNEETHFGYKTVNKAEKQARVADVFTSVAKKYDIMNDLMSFGIHRLWKRYAISLSGVRAGQHVLDIAGGTGDLAKVFSREVGRNGKVVLSDINAAMLEVGRERLINAGCNNVEFVLANAETLAPFDDNSFDLLTISFGLRNVTDKDAALKSMYRVLKPGGRLLVLEFSKPIFEPLSKAYDLYSFTALPIMGKLIANDAESYQYLAESIRMHPDQQTLKQMMQQAGFENCDYHNLTAGIVAVHRGFKA</sequence>
<feature type="binding site" evidence="6">
    <location>
        <position position="208"/>
    </location>
    <ligand>
        <name>S-adenosyl-L-methionine</name>
        <dbReference type="ChEBI" id="CHEBI:59789"/>
    </ligand>
</feature>
<dbReference type="PANTHER" id="PTHR43591">
    <property type="entry name" value="METHYLTRANSFERASE"/>
    <property type="match status" value="1"/>
</dbReference>
<name>A0ABW1W7M6_9GAMM</name>
<keyword evidence="2 6" id="KW-0489">Methyltransferase</keyword>
<dbReference type="NCBIfam" id="NF001244">
    <property type="entry name" value="PRK00216.1-5"/>
    <property type="match status" value="1"/>
</dbReference>
<comment type="pathway">
    <text evidence="6">Quinol/quinone metabolism; menaquinone biosynthesis; menaquinol from 1,4-dihydroxy-2-naphthoate: step 2/2.</text>
</comment>
<dbReference type="SUPFAM" id="SSF53335">
    <property type="entry name" value="S-adenosyl-L-methionine-dependent methyltransferases"/>
    <property type="match status" value="1"/>
</dbReference>
<dbReference type="GO" id="GO:0032259">
    <property type="term" value="P:methylation"/>
    <property type="evidence" value="ECO:0007669"/>
    <property type="project" value="UniProtKB-KW"/>
</dbReference>
<dbReference type="PROSITE" id="PS51608">
    <property type="entry name" value="SAM_MT_UBIE"/>
    <property type="match status" value="1"/>
</dbReference>
<comment type="similarity">
    <text evidence="6">Belongs to the class I-like SAM-binding methyltransferase superfamily. MenG/UbiE family.</text>
</comment>
<comment type="pathway">
    <text evidence="6">Cofactor biosynthesis; ubiquinone biosynthesis.</text>
</comment>
<evidence type="ECO:0000256" key="7">
    <source>
        <dbReference type="SAM" id="MobiDB-lite"/>
    </source>
</evidence>
<accession>A0ABW1W7M6</accession>
<protein>
    <recommendedName>
        <fullName evidence="6">Ubiquinone/menaquinone biosynthesis C-methyltransferase UbiE</fullName>
        <ecNumber evidence="6">2.1.1.163</ecNumber>
        <ecNumber evidence="6">2.1.1.201</ecNumber>
    </recommendedName>
    <alternativeName>
        <fullName evidence="6">2-methoxy-6-polyprenyl-1,4-benzoquinol methylase</fullName>
    </alternativeName>
    <alternativeName>
        <fullName evidence="6">Demethylmenaquinone methyltransferase</fullName>
    </alternativeName>
</protein>
<keyword evidence="1 6" id="KW-0474">Menaquinone biosynthesis</keyword>
<evidence type="ECO:0000256" key="3">
    <source>
        <dbReference type="ARBA" id="ARBA00022679"/>
    </source>
</evidence>
<feature type="compositionally biased region" description="Polar residues" evidence="7">
    <location>
        <begin position="66"/>
        <end position="75"/>
    </location>
</feature>
<evidence type="ECO:0000256" key="6">
    <source>
        <dbReference type="HAMAP-Rule" id="MF_01813"/>
    </source>
</evidence>
<dbReference type="EMBL" id="JBHSTZ010000011">
    <property type="protein sequence ID" value="MFC6380658.1"/>
    <property type="molecule type" value="Genomic_DNA"/>
</dbReference>
<dbReference type="InterPro" id="IPR029063">
    <property type="entry name" value="SAM-dependent_MTases_sf"/>
</dbReference>
<evidence type="ECO:0000313" key="8">
    <source>
        <dbReference type="EMBL" id="MFC6380658.1"/>
    </source>
</evidence>
<evidence type="ECO:0000256" key="1">
    <source>
        <dbReference type="ARBA" id="ARBA00022428"/>
    </source>
</evidence>
<dbReference type="CDD" id="cd02440">
    <property type="entry name" value="AdoMet_MTases"/>
    <property type="match status" value="1"/>
</dbReference>
<organism evidence="8 9">
    <name type="scientific">Psychrobacter glacincola</name>
    <dbReference type="NCBI Taxonomy" id="56810"/>
    <lineage>
        <taxon>Bacteria</taxon>
        <taxon>Pseudomonadati</taxon>
        <taxon>Pseudomonadota</taxon>
        <taxon>Gammaproteobacteria</taxon>
        <taxon>Moraxellales</taxon>
        <taxon>Moraxellaceae</taxon>
        <taxon>Psychrobacter</taxon>
    </lineage>
</organism>
<dbReference type="Pfam" id="PF01209">
    <property type="entry name" value="Ubie_methyltran"/>
    <property type="match status" value="1"/>
</dbReference>
<gene>
    <name evidence="6 8" type="primary">ubiE</name>
    <name evidence="8" type="ORF">ACFP58_04095</name>
</gene>
<dbReference type="Gene3D" id="3.40.50.150">
    <property type="entry name" value="Vaccinia Virus protein VP39"/>
    <property type="match status" value="1"/>
</dbReference>
<keyword evidence="4 6" id="KW-0831">Ubiquinone biosynthesis</keyword>
<evidence type="ECO:0000256" key="4">
    <source>
        <dbReference type="ARBA" id="ARBA00022688"/>
    </source>
</evidence>
<dbReference type="PROSITE" id="PS01184">
    <property type="entry name" value="UBIE_2"/>
    <property type="match status" value="1"/>
</dbReference>
<evidence type="ECO:0000256" key="5">
    <source>
        <dbReference type="ARBA" id="ARBA00022691"/>
    </source>
</evidence>
<dbReference type="HAMAP" id="MF_01813">
    <property type="entry name" value="MenG_UbiE_methyltr"/>
    <property type="match status" value="1"/>
</dbReference>
<feature type="binding site" evidence="6">
    <location>
        <begin position="235"/>
        <end position="236"/>
    </location>
    <ligand>
        <name>S-adenosyl-L-methionine</name>
        <dbReference type="ChEBI" id="CHEBI:59789"/>
    </ligand>
</feature>
<proteinExistence type="inferred from homology"/>
<comment type="caution">
    <text evidence="8">The sequence shown here is derived from an EMBL/GenBank/DDBJ whole genome shotgun (WGS) entry which is preliminary data.</text>
</comment>
<dbReference type="InterPro" id="IPR023576">
    <property type="entry name" value="UbiE/COQ5_MeTrFase_CS"/>
</dbReference>
<keyword evidence="5 6" id="KW-0949">S-adenosyl-L-methionine</keyword>
<keyword evidence="3 6" id="KW-0808">Transferase</keyword>
<dbReference type="EC" id="2.1.1.201" evidence="6"/>
<dbReference type="NCBIfam" id="TIGR01934">
    <property type="entry name" value="MenG_MenH_UbiE"/>
    <property type="match status" value="1"/>
</dbReference>
<comment type="catalytic activity">
    <reaction evidence="6">
        <text>a 2-methoxy-6-(all-trans-polyprenyl)benzene-1,4-diol + S-adenosyl-L-methionine = a 5-methoxy-2-methyl-3-(all-trans-polyprenyl)benzene-1,4-diol + S-adenosyl-L-homocysteine + H(+)</text>
        <dbReference type="Rhea" id="RHEA:28286"/>
        <dbReference type="Rhea" id="RHEA-COMP:10858"/>
        <dbReference type="Rhea" id="RHEA-COMP:10859"/>
        <dbReference type="ChEBI" id="CHEBI:15378"/>
        <dbReference type="ChEBI" id="CHEBI:57856"/>
        <dbReference type="ChEBI" id="CHEBI:59789"/>
        <dbReference type="ChEBI" id="CHEBI:84166"/>
        <dbReference type="ChEBI" id="CHEBI:84167"/>
        <dbReference type="EC" id="2.1.1.201"/>
    </reaction>
</comment>
<feature type="binding site" evidence="6">
    <location>
        <position position="253"/>
    </location>
    <ligand>
        <name>S-adenosyl-L-methionine</name>
        <dbReference type="ChEBI" id="CHEBI:59789"/>
    </ligand>
</feature>
<feature type="compositionally biased region" description="Polar residues" evidence="7">
    <location>
        <begin position="92"/>
        <end position="103"/>
    </location>
</feature>
<evidence type="ECO:0000313" key="9">
    <source>
        <dbReference type="Proteomes" id="UP001596264"/>
    </source>
</evidence>
<dbReference type="GO" id="GO:0008425">
    <property type="term" value="F:2-methoxy-6-polyprenyl-1,4-benzoquinol methyltransferase activity"/>
    <property type="evidence" value="ECO:0007669"/>
    <property type="project" value="UniProtKB-EC"/>
</dbReference>
<dbReference type="PROSITE" id="PS01183">
    <property type="entry name" value="UBIE_1"/>
    <property type="match status" value="1"/>
</dbReference>
<dbReference type="GO" id="GO:0043770">
    <property type="term" value="F:demethylmenaquinone methyltransferase activity"/>
    <property type="evidence" value="ECO:0007669"/>
    <property type="project" value="UniProtKB-EC"/>
</dbReference>
<dbReference type="NCBIfam" id="NF001240">
    <property type="entry name" value="PRK00216.1-1"/>
    <property type="match status" value="1"/>
</dbReference>
<dbReference type="PANTHER" id="PTHR43591:SF24">
    <property type="entry name" value="2-METHOXY-6-POLYPRENYL-1,4-BENZOQUINOL METHYLASE, MITOCHONDRIAL"/>
    <property type="match status" value="1"/>
</dbReference>